<proteinExistence type="predicted"/>
<protein>
    <submittedName>
        <fullName evidence="1">Uncharacterized protein</fullName>
    </submittedName>
</protein>
<reference evidence="1" key="2">
    <citation type="journal article" date="2015" name="Data Brief">
        <title>Shoot transcriptome of the giant reed, Arundo donax.</title>
        <authorList>
            <person name="Barrero R.A."/>
            <person name="Guerrero F.D."/>
            <person name="Moolhuijzen P."/>
            <person name="Goolsby J.A."/>
            <person name="Tidwell J."/>
            <person name="Bellgard S.E."/>
            <person name="Bellgard M.I."/>
        </authorList>
    </citation>
    <scope>NUCLEOTIDE SEQUENCE</scope>
    <source>
        <tissue evidence="1">Shoot tissue taken approximately 20 cm above the soil surface</tissue>
    </source>
</reference>
<accession>A0A0A9ERQ6</accession>
<dbReference type="AlphaFoldDB" id="A0A0A9ERQ6"/>
<organism evidence="1">
    <name type="scientific">Arundo donax</name>
    <name type="common">Giant reed</name>
    <name type="synonym">Donax arundinaceus</name>
    <dbReference type="NCBI Taxonomy" id="35708"/>
    <lineage>
        <taxon>Eukaryota</taxon>
        <taxon>Viridiplantae</taxon>
        <taxon>Streptophyta</taxon>
        <taxon>Embryophyta</taxon>
        <taxon>Tracheophyta</taxon>
        <taxon>Spermatophyta</taxon>
        <taxon>Magnoliopsida</taxon>
        <taxon>Liliopsida</taxon>
        <taxon>Poales</taxon>
        <taxon>Poaceae</taxon>
        <taxon>PACMAD clade</taxon>
        <taxon>Arundinoideae</taxon>
        <taxon>Arundineae</taxon>
        <taxon>Arundo</taxon>
    </lineage>
</organism>
<evidence type="ECO:0000313" key="1">
    <source>
        <dbReference type="EMBL" id="JAE01664.1"/>
    </source>
</evidence>
<name>A0A0A9ERQ6_ARUDO</name>
<sequence length="36" mass="4369">MPYAQPRCIITAKYQHHNTTRYMVKALRRKHTNIKV</sequence>
<reference evidence="1" key="1">
    <citation type="submission" date="2014-09" db="EMBL/GenBank/DDBJ databases">
        <authorList>
            <person name="Magalhaes I.L.F."/>
            <person name="Oliveira U."/>
            <person name="Santos F.R."/>
            <person name="Vidigal T.H.D.A."/>
            <person name="Brescovit A.D."/>
            <person name="Santos A.J."/>
        </authorList>
    </citation>
    <scope>NUCLEOTIDE SEQUENCE</scope>
    <source>
        <tissue evidence="1">Shoot tissue taken approximately 20 cm above the soil surface</tissue>
    </source>
</reference>
<dbReference type="EMBL" id="GBRH01196232">
    <property type="protein sequence ID" value="JAE01664.1"/>
    <property type="molecule type" value="Transcribed_RNA"/>
</dbReference>